<feature type="transmembrane region" description="Helical" evidence="1">
    <location>
        <begin position="571"/>
        <end position="594"/>
    </location>
</feature>
<dbReference type="InterPro" id="IPR039524">
    <property type="entry name" value="PIGO/GPI13"/>
</dbReference>
<feature type="transmembrane region" description="Helical" evidence="1">
    <location>
        <begin position="539"/>
        <end position="559"/>
    </location>
</feature>
<feature type="transmembrane region" description="Helical" evidence="1">
    <location>
        <begin position="307"/>
        <end position="328"/>
    </location>
</feature>
<protein>
    <recommendedName>
        <fullName evidence="4">GPI ethanolamine phosphate transferase 3</fullName>
    </recommendedName>
</protein>
<feature type="transmembrane region" description="Helical" evidence="1">
    <location>
        <begin position="719"/>
        <end position="738"/>
    </location>
</feature>
<feature type="transmembrane region" description="Helical" evidence="1">
    <location>
        <begin position="750"/>
        <end position="769"/>
    </location>
</feature>
<dbReference type="Pfam" id="PF01663">
    <property type="entry name" value="Phosphodiest"/>
    <property type="match status" value="1"/>
</dbReference>
<feature type="transmembrane region" description="Helical" evidence="1">
    <location>
        <begin position="366"/>
        <end position="386"/>
    </location>
</feature>
<dbReference type="InterPro" id="IPR017850">
    <property type="entry name" value="Alkaline_phosphatase_core_sf"/>
</dbReference>
<evidence type="ECO:0000313" key="3">
    <source>
        <dbReference type="Proteomes" id="UP000308730"/>
    </source>
</evidence>
<dbReference type="SUPFAM" id="SSF53649">
    <property type="entry name" value="Alkaline phosphatase-like"/>
    <property type="match status" value="1"/>
</dbReference>
<comment type="caution">
    <text evidence="2">The sequence shown here is derived from an EMBL/GenBank/DDBJ whole genome shotgun (WGS) entry which is preliminary data.</text>
</comment>
<sequence>MLPGYFAPNMSWPYASLDMVDIHTVDDGIIQHLFPLLREEHKSWDVIFGHFLGVDHAGHCTGPDHPLMKSKLEQLDTVLRDVVEEMDDDTLLIVLGDHGMDRKGDHFGDTALETSAALWLYSKGRPLLESRADVSAYHKTYRTYPNAPVSHRTVQQIDLVPSLSLLLGVPIPFNNLGTIIPELFWSNVSDTFHRALRANAAQIKTYLDAYRSSPIGGELDGVWDTLQRVWNTTHGPDSQLDNPDPEAFTRLALEACREVWTQFNMALMFLGLVLLLTGSLGTWVIYRRLEMLGGQWMTWSQATTTTLLQTSIVGAMFGLLAYLLVTSFVATDVRMLDCVICGASLGSSTTLIFNNRFLFTVSMSQARSLPAPLILHALAFLSPSLIVWEDRIVTFLLVSSIVPSVLVGFAAPTARLRARILSSSALFALCVRIIGVSTVCREEQLPYCDVTFYLSATTTTPPLVVLALSIPSAIGLPFVIRRFLSFSESHTNDGTAILLTRVFPLVLLQSSVAWLLEWIDSADTLDPSWSVMLRIVRTTLGWLSMGGVILIGGSLWYRIPTSTDEKREGRHSGITAVTAPGPSFLFWLVAYSLVYTSMQLTGQLVLNISVIALLSFLDVTNSARIARRTNHSSFLVAHSSHFSEIGPIALLGIHTFFGTGHQATMSTIQWKPAFALSSTMHVLTAYPLVTLNIFGPFALFTLAAPLLRRQSPSASVGVMMYYGTLVFGSAVGAAWWRRDPIVWTIVAPRFMLAIGSALIVDGSVLFVVVSRDFRASLRPTRNADVRLCGRTL</sequence>
<keyword evidence="3" id="KW-1185">Reference proteome</keyword>
<name>A0A4S4MXA9_9APHY</name>
<accession>A0A4S4MXA9</accession>
<dbReference type="Gene3D" id="3.40.720.10">
    <property type="entry name" value="Alkaline Phosphatase, subunit A"/>
    <property type="match status" value="1"/>
</dbReference>
<feature type="transmembrane region" description="Helical" evidence="1">
    <location>
        <begin position="641"/>
        <end position="663"/>
    </location>
</feature>
<evidence type="ECO:0000313" key="2">
    <source>
        <dbReference type="EMBL" id="THH31056.1"/>
    </source>
</evidence>
<keyword evidence="1" id="KW-0812">Transmembrane</keyword>
<dbReference type="Proteomes" id="UP000308730">
    <property type="component" value="Unassembled WGS sequence"/>
</dbReference>
<keyword evidence="1" id="KW-0472">Membrane</keyword>
<reference evidence="2 3" key="1">
    <citation type="submission" date="2019-02" db="EMBL/GenBank/DDBJ databases">
        <title>Genome sequencing of the rare red list fungi Antrodiella citrinella (Flaviporus citrinellus).</title>
        <authorList>
            <person name="Buettner E."/>
            <person name="Kellner H."/>
        </authorList>
    </citation>
    <scope>NUCLEOTIDE SEQUENCE [LARGE SCALE GENOMIC DNA]</scope>
    <source>
        <strain evidence="2 3">DSM 108506</strain>
    </source>
</reference>
<evidence type="ECO:0000256" key="1">
    <source>
        <dbReference type="SAM" id="Phobius"/>
    </source>
</evidence>
<feature type="transmembrane region" description="Helical" evidence="1">
    <location>
        <begin position="600"/>
        <end position="620"/>
    </location>
</feature>
<dbReference type="GO" id="GO:0006506">
    <property type="term" value="P:GPI anchor biosynthetic process"/>
    <property type="evidence" value="ECO:0007669"/>
    <property type="project" value="InterPro"/>
</dbReference>
<dbReference type="PANTHER" id="PTHR23071">
    <property type="entry name" value="PHOSPHATIDYLINOSITOL GLYCAN"/>
    <property type="match status" value="1"/>
</dbReference>
<proteinExistence type="predicted"/>
<dbReference type="GO" id="GO:0005789">
    <property type="term" value="C:endoplasmic reticulum membrane"/>
    <property type="evidence" value="ECO:0007669"/>
    <property type="project" value="TreeGrafter"/>
</dbReference>
<feature type="transmembrane region" description="Helical" evidence="1">
    <location>
        <begin position="463"/>
        <end position="484"/>
    </location>
</feature>
<dbReference type="OrthoDB" id="272139at2759"/>
<feature type="transmembrane region" description="Helical" evidence="1">
    <location>
        <begin position="496"/>
        <end position="519"/>
    </location>
</feature>
<evidence type="ECO:0008006" key="4">
    <source>
        <dbReference type="Google" id="ProtNLM"/>
    </source>
</evidence>
<keyword evidence="1" id="KW-1133">Transmembrane helix</keyword>
<dbReference type="EMBL" id="SGPM01000059">
    <property type="protein sequence ID" value="THH31056.1"/>
    <property type="molecule type" value="Genomic_DNA"/>
</dbReference>
<feature type="transmembrane region" description="Helical" evidence="1">
    <location>
        <begin position="683"/>
        <end position="707"/>
    </location>
</feature>
<dbReference type="InterPro" id="IPR002591">
    <property type="entry name" value="Phosphodiest/P_Trfase"/>
</dbReference>
<dbReference type="GO" id="GO:0051377">
    <property type="term" value="F:mannose-ethanolamine phosphotransferase activity"/>
    <property type="evidence" value="ECO:0007669"/>
    <property type="project" value="TreeGrafter"/>
</dbReference>
<feature type="transmembrane region" description="Helical" evidence="1">
    <location>
        <begin position="265"/>
        <end position="286"/>
    </location>
</feature>
<feature type="transmembrane region" description="Helical" evidence="1">
    <location>
        <begin position="392"/>
        <end position="411"/>
    </location>
</feature>
<dbReference type="AlphaFoldDB" id="A0A4S4MXA9"/>
<gene>
    <name evidence="2" type="ORF">EUX98_g3116</name>
</gene>
<organism evidence="2 3">
    <name type="scientific">Antrodiella citrinella</name>
    <dbReference type="NCBI Taxonomy" id="2447956"/>
    <lineage>
        <taxon>Eukaryota</taxon>
        <taxon>Fungi</taxon>
        <taxon>Dikarya</taxon>
        <taxon>Basidiomycota</taxon>
        <taxon>Agaricomycotina</taxon>
        <taxon>Agaricomycetes</taxon>
        <taxon>Polyporales</taxon>
        <taxon>Steccherinaceae</taxon>
        <taxon>Antrodiella</taxon>
    </lineage>
</organism>
<dbReference type="PANTHER" id="PTHR23071:SF1">
    <property type="entry name" value="GPI ETHANOLAMINE PHOSPHATE TRANSFERASE 3"/>
    <property type="match status" value="1"/>
</dbReference>